<feature type="transmembrane region" description="Helical" evidence="2">
    <location>
        <begin position="35"/>
        <end position="58"/>
    </location>
</feature>
<evidence type="ECO:0000256" key="1">
    <source>
        <dbReference type="SAM" id="MobiDB-lite"/>
    </source>
</evidence>
<comment type="caution">
    <text evidence="4">The sequence shown here is derived from an EMBL/GenBank/DDBJ whole genome shotgun (WGS) entry which is preliminary data.</text>
</comment>
<dbReference type="InterPro" id="IPR045866">
    <property type="entry name" value="FAM210A/B-like"/>
</dbReference>
<dbReference type="EMBL" id="JMCB01000006">
    <property type="protein sequence ID" value="KFE68145.1"/>
    <property type="molecule type" value="Genomic_DNA"/>
</dbReference>
<evidence type="ECO:0000259" key="3">
    <source>
        <dbReference type="Pfam" id="PF06916"/>
    </source>
</evidence>
<dbReference type="Proteomes" id="UP000028725">
    <property type="component" value="Unassembled WGS sequence"/>
</dbReference>
<dbReference type="Pfam" id="PF06916">
    <property type="entry name" value="FAM210A-B_dom"/>
    <property type="match status" value="1"/>
</dbReference>
<sequence>MEKPTSTDTVPTQGPAQAQTKPPLKERLKVLMTEYGFLAVLVYLSTSVVSITVFTVLIQTADLKALGDRFGVQLEGTSGLLGTLGAAWVLTKLIQVPRIFATLALTPLIGRIPFVARQLKRLE</sequence>
<feature type="domain" description="DUF1279" evidence="3">
    <location>
        <begin position="27"/>
        <end position="108"/>
    </location>
</feature>
<dbReference type="STRING" id="394096.DB31_7382"/>
<dbReference type="AlphaFoldDB" id="A0A085WKD2"/>
<evidence type="ECO:0000256" key="2">
    <source>
        <dbReference type="SAM" id="Phobius"/>
    </source>
</evidence>
<keyword evidence="2" id="KW-1133">Transmembrane helix</keyword>
<dbReference type="PANTHER" id="PTHR21377">
    <property type="entry name" value="PROTEIN FAM210B, MITOCHONDRIAL"/>
    <property type="match status" value="1"/>
</dbReference>
<gene>
    <name evidence="4" type="ORF">DB31_7382</name>
</gene>
<dbReference type="PANTHER" id="PTHR21377:SF0">
    <property type="entry name" value="PROTEIN FAM210B, MITOCHONDRIAL"/>
    <property type="match status" value="1"/>
</dbReference>
<dbReference type="InterPro" id="IPR009688">
    <property type="entry name" value="FAM210A/B-like_dom"/>
</dbReference>
<organism evidence="4 5">
    <name type="scientific">Hyalangium minutum</name>
    <dbReference type="NCBI Taxonomy" id="394096"/>
    <lineage>
        <taxon>Bacteria</taxon>
        <taxon>Pseudomonadati</taxon>
        <taxon>Myxococcota</taxon>
        <taxon>Myxococcia</taxon>
        <taxon>Myxococcales</taxon>
        <taxon>Cystobacterineae</taxon>
        <taxon>Archangiaceae</taxon>
        <taxon>Hyalangium</taxon>
    </lineage>
</organism>
<protein>
    <recommendedName>
        <fullName evidence="3">DUF1279 domain-containing protein</fullName>
    </recommendedName>
</protein>
<feature type="transmembrane region" description="Helical" evidence="2">
    <location>
        <begin position="96"/>
        <end position="116"/>
    </location>
</feature>
<keyword evidence="2" id="KW-0812">Transmembrane</keyword>
<evidence type="ECO:0000313" key="5">
    <source>
        <dbReference type="Proteomes" id="UP000028725"/>
    </source>
</evidence>
<keyword evidence="2" id="KW-0472">Membrane</keyword>
<reference evidence="4 5" key="1">
    <citation type="submission" date="2014-04" db="EMBL/GenBank/DDBJ databases">
        <title>Genome assembly of Hyalangium minutum DSM 14724.</title>
        <authorList>
            <person name="Sharma G."/>
            <person name="Subramanian S."/>
        </authorList>
    </citation>
    <scope>NUCLEOTIDE SEQUENCE [LARGE SCALE GENOMIC DNA]</scope>
    <source>
        <strain evidence="4 5">DSM 14724</strain>
    </source>
</reference>
<accession>A0A085WKD2</accession>
<keyword evidence="5" id="KW-1185">Reference proteome</keyword>
<proteinExistence type="predicted"/>
<feature type="compositionally biased region" description="Polar residues" evidence="1">
    <location>
        <begin position="1"/>
        <end position="20"/>
    </location>
</feature>
<evidence type="ECO:0000313" key="4">
    <source>
        <dbReference type="EMBL" id="KFE68145.1"/>
    </source>
</evidence>
<name>A0A085WKD2_9BACT</name>
<feature type="region of interest" description="Disordered" evidence="1">
    <location>
        <begin position="1"/>
        <end position="21"/>
    </location>
</feature>